<proteinExistence type="predicted"/>
<feature type="compositionally biased region" description="Polar residues" evidence="1">
    <location>
        <begin position="9"/>
        <end position="26"/>
    </location>
</feature>
<reference evidence="2 3" key="1">
    <citation type="submission" date="2024-04" db="EMBL/GenBank/DDBJ databases">
        <authorList>
            <person name="Waldvogel A.-M."/>
            <person name="Schoenle A."/>
        </authorList>
    </citation>
    <scope>NUCLEOTIDE SEQUENCE [LARGE SCALE GENOMIC DNA]</scope>
</reference>
<name>A0AAV2JXS7_KNICA</name>
<protein>
    <submittedName>
        <fullName evidence="2">Uncharacterized protein</fullName>
    </submittedName>
</protein>
<dbReference type="AlphaFoldDB" id="A0AAV2JXS7"/>
<evidence type="ECO:0000313" key="3">
    <source>
        <dbReference type="Proteomes" id="UP001497482"/>
    </source>
</evidence>
<dbReference type="Proteomes" id="UP001497482">
    <property type="component" value="Chromosome 15"/>
</dbReference>
<sequence>MESMESDDVLSQFQDLDQNEQRQAITAPSLKKDGPSNKGFCRFELDCPKQFAEAVVVLEQMSSDHSLEIPDGATAFWTIWF</sequence>
<gene>
    <name evidence="2" type="ORF">KC01_LOCUS12187</name>
</gene>
<keyword evidence="3" id="KW-1185">Reference proteome</keyword>
<accession>A0AAV2JXS7</accession>
<evidence type="ECO:0000313" key="2">
    <source>
        <dbReference type="EMBL" id="CAL1581425.1"/>
    </source>
</evidence>
<dbReference type="EMBL" id="OZ035837">
    <property type="protein sequence ID" value="CAL1581425.1"/>
    <property type="molecule type" value="Genomic_DNA"/>
</dbReference>
<evidence type="ECO:0000256" key="1">
    <source>
        <dbReference type="SAM" id="MobiDB-lite"/>
    </source>
</evidence>
<organism evidence="2 3">
    <name type="scientific">Knipowitschia caucasica</name>
    <name type="common">Caucasian dwarf goby</name>
    <name type="synonym">Pomatoschistus caucasicus</name>
    <dbReference type="NCBI Taxonomy" id="637954"/>
    <lineage>
        <taxon>Eukaryota</taxon>
        <taxon>Metazoa</taxon>
        <taxon>Chordata</taxon>
        <taxon>Craniata</taxon>
        <taxon>Vertebrata</taxon>
        <taxon>Euteleostomi</taxon>
        <taxon>Actinopterygii</taxon>
        <taxon>Neopterygii</taxon>
        <taxon>Teleostei</taxon>
        <taxon>Neoteleostei</taxon>
        <taxon>Acanthomorphata</taxon>
        <taxon>Gobiaria</taxon>
        <taxon>Gobiiformes</taxon>
        <taxon>Gobioidei</taxon>
        <taxon>Gobiidae</taxon>
        <taxon>Gobiinae</taxon>
        <taxon>Knipowitschia</taxon>
    </lineage>
</organism>
<feature type="region of interest" description="Disordered" evidence="1">
    <location>
        <begin position="1"/>
        <end position="36"/>
    </location>
</feature>